<protein>
    <submittedName>
        <fullName evidence="1">Uncharacterized protein</fullName>
    </submittedName>
</protein>
<dbReference type="EMBL" id="BMAV01008542">
    <property type="protein sequence ID" value="GFY52204.1"/>
    <property type="molecule type" value="Genomic_DNA"/>
</dbReference>
<dbReference type="AlphaFoldDB" id="A0A8X7C4H5"/>
<comment type="caution">
    <text evidence="1">The sequence shown here is derived from an EMBL/GenBank/DDBJ whole genome shotgun (WGS) entry which is preliminary data.</text>
</comment>
<accession>A0A8X7C4H5</accession>
<evidence type="ECO:0000313" key="2">
    <source>
        <dbReference type="Proteomes" id="UP000886998"/>
    </source>
</evidence>
<name>A0A8X7C4H5_9ARAC</name>
<reference evidence="1" key="1">
    <citation type="submission" date="2020-08" db="EMBL/GenBank/DDBJ databases">
        <title>Multicomponent nature underlies the extraordinary mechanical properties of spider dragline silk.</title>
        <authorList>
            <person name="Kono N."/>
            <person name="Nakamura H."/>
            <person name="Mori M."/>
            <person name="Yoshida Y."/>
            <person name="Ohtoshi R."/>
            <person name="Malay A.D."/>
            <person name="Moran D.A.P."/>
            <person name="Tomita M."/>
            <person name="Numata K."/>
            <person name="Arakawa K."/>
        </authorList>
    </citation>
    <scope>NUCLEOTIDE SEQUENCE</scope>
</reference>
<evidence type="ECO:0000313" key="1">
    <source>
        <dbReference type="EMBL" id="GFY52204.1"/>
    </source>
</evidence>
<proteinExistence type="predicted"/>
<keyword evidence="2" id="KW-1185">Reference proteome</keyword>
<organism evidence="1 2">
    <name type="scientific">Trichonephila inaurata madagascariensis</name>
    <dbReference type="NCBI Taxonomy" id="2747483"/>
    <lineage>
        <taxon>Eukaryota</taxon>
        <taxon>Metazoa</taxon>
        <taxon>Ecdysozoa</taxon>
        <taxon>Arthropoda</taxon>
        <taxon>Chelicerata</taxon>
        <taxon>Arachnida</taxon>
        <taxon>Araneae</taxon>
        <taxon>Araneomorphae</taxon>
        <taxon>Entelegynae</taxon>
        <taxon>Araneoidea</taxon>
        <taxon>Nephilidae</taxon>
        <taxon>Trichonephila</taxon>
        <taxon>Trichonephila inaurata</taxon>
    </lineage>
</organism>
<gene>
    <name evidence="1" type="ORF">TNIN_493461</name>
</gene>
<dbReference type="Proteomes" id="UP000886998">
    <property type="component" value="Unassembled WGS sequence"/>
</dbReference>
<sequence>MRRTITSPYIVPGQGHDPELIGSSSISFGSNYVFEAVVLQIPHIDEVKIFGKWGLVSPGVASKGVFHNNPHHANTSTLSFGTFRMYLL</sequence>